<dbReference type="EMBL" id="CP038865">
    <property type="protein sequence ID" value="QCA28002.1"/>
    <property type="molecule type" value="Genomic_DNA"/>
</dbReference>
<dbReference type="Pfam" id="PF00005">
    <property type="entry name" value="ABC_tran"/>
    <property type="match status" value="1"/>
</dbReference>
<reference evidence="10 12" key="1">
    <citation type="submission" date="2019-03" db="EMBL/GenBank/DDBJ databases">
        <title>Vagococcus sp. was isolated fron gut of Carduelis flavirostris.</title>
        <authorList>
            <person name="Ge Y."/>
        </authorList>
    </citation>
    <scope>NUCLEOTIDE SEQUENCE [LARGE SCALE GENOMIC DNA]</scope>
    <source>
        <strain evidence="10 12">CF-210</strain>
    </source>
</reference>
<accession>A0AAJ5JLV0</accession>
<evidence type="ECO:0000256" key="3">
    <source>
        <dbReference type="ARBA" id="ARBA00022448"/>
    </source>
</evidence>
<dbReference type="Proteomes" id="UP000297725">
    <property type="component" value="Unassembled WGS sequence"/>
</dbReference>
<keyword evidence="11" id="KW-1185">Reference proteome</keyword>
<evidence type="ECO:0000256" key="1">
    <source>
        <dbReference type="ARBA" id="ARBA00004202"/>
    </source>
</evidence>
<dbReference type="InterPro" id="IPR003439">
    <property type="entry name" value="ABC_transporter-like_ATP-bd"/>
</dbReference>
<evidence type="ECO:0000256" key="2">
    <source>
        <dbReference type="ARBA" id="ARBA00005417"/>
    </source>
</evidence>
<dbReference type="PROSITE" id="PS00211">
    <property type="entry name" value="ABC_TRANSPORTER_1"/>
    <property type="match status" value="1"/>
</dbReference>
<reference evidence="9 11" key="2">
    <citation type="journal article" date="2020" name="Int. J. Syst. Evol. Microbiol.">
        <title>Vagococcus xieshaowenii sp. nov., isolated from snow finch (Montifringilla taczanowskii) cloacal content.</title>
        <authorList>
            <person name="Ge Y."/>
            <person name="Yang J."/>
            <person name="Lai X.H."/>
            <person name="Zhang G."/>
            <person name="Jin D."/>
            <person name="Lu S."/>
            <person name="Wang B."/>
            <person name="Huang Y."/>
            <person name="Huang Y."/>
            <person name="Ren Z."/>
            <person name="Zhang X."/>
            <person name="Xu J."/>
        </authorList>
    </citation>
    <scope>NUCLEOTIDE SEQUENCE [LARGE SCALE GENOMIC DNA]</scope>
    <source>
        <strain evidence="11">personal::cf-49</strain>
        <strain evidence="9">Personal::cf-49</strain>
    </source>
</reference>
<name>A0AAJ5JLV0_9ENTE</name>
<dbReference type="Proteomes" id="UP000296883">
    <property type="component" value="Chromosome"/>
</dbReference>
<dbReference type="InterPro" id="IPR003593">
    <property type="entry name" value="AAA+_ATPase"/>
</dbReference>
<dbReference type="PANTHER" id="PTHR43297">
    <property type="entry name" value="OLIGOPEPTIDE TRANSPORT ATP-BINDING PROTEIN APPD"/>
    <property type="match status" value="1"/>
</dbReference>
<dbReference type="InterPro" id="IPR050388">
    <property type="entry name" value="ABC_Ni/Peptide_Import"/>
</dbReference>
<evidence type="ECO:0000313" key="9">
    <source>
        <dbReference type="EMBL" id="QCA28002.1"/>
    </source>
</evidence>
<comment type="similarity">
    <text evidence="2">Belongs to the ABC transporter superfamily.</text>
</comment>
<evidence type="ECO:0000259" key="8">
    <source>
        <dbReference type="PROSITE" id="PS50893"/>
    </source>
</evidence>
<dbReference type="InterPro" id="IPR017871">
    <property type="entry name" value="ABC_transporter-like_CS"/>
</dbReference>
<organism evidence="10 12">
    <name type="scientific">Vagococcus xieshaowenii</name>
    <dbReference type="NCBI Taxonomy" id="2562451"/>
    <lineage>
        <taxon>Bacteria</taxon>
        <taxon>Bacillati</taxon>
        <taxon>Bacillota</taxon>
        <taxon>Bacilli</taxon>
        <taxon>Lactobacillales</taxon>
        <taxon>Enterococcaceae</taxon>
        <taxon>Vagococcus</taxon>
    </lineage>
</organism>
<dbReference type="CDD" id="cd03257">
    <property type="entry name" value="ABC_NikE_OppD_transporters"/>
    <property type="match status" value="1"/>
</dbReference>
<evidence type="ECO:0000256" key="5">
    <source>
        <dbReference type="ARBA" id="ARBA00022741"/>
    </source>
</evidence>
<evidence type="ECO:0000313" key="10">
    <source>
        <dbReference type="EMBL" id="TFZ41231.1"/>
    </source>
</evidence>
<dbReference type="Gene3D" id="3.40.50.300">
    <property type="entry name" value="P-loop containing nucleotide triphosphate hydrolases"/>
    <property type="match status" value="1"/>
</dbReference>
<comment type="subcellular location">
    <subcellularLocation>
        <location evidence="1">Cell membrane</location>
        <topology evidence="1">Peripheral membrane protein</topology>
    </subcellularLocation>
</comment>
<dbReference type="PROSITE" id="PS50893">
    <property type="entry name" value="ABC_TRANSPORTER_2"/>
    <property type="match status" value="1"/>
</dbReference>
<keyword evidence="3" id="KW-0813">Transport</keyword>
<dbReference type="SUPFAM" id="SSF52540">
    <property type="entry name" value="P-loop containing nucleoside triphosphate hydrolases"/>
    <property type="match status" value="1"/>
</dbReference>
<dbReference type="Pfam" id="PF08352">
    <property type="entry name" value="oligo_HPY"/>
    <property type="match status" value="1"/>
</dbReference>
<keyword evidence="7" id="KW-0472">Membrane</keyword>
<keyword evidence="6 10" id="KW-0067">ATP-binding</keyword>
<evidence type="ECO:0000256" key="4">
    <source>
        <dbReference type="ARBA" id="ARBA00022475"/>
    </source>
</evidence>
<dbReference type="GO" id="GO:0015833">
    <property type="term" value="P:peptide transport"/>
    <property type="evidence" value="ECO:0007669"/>
    <property type="project" value="InterPro"/>
</dbReference>
<keyword evidence="5" id="KW-0547">Nucleotide-binding</keyword>
<proteinExistence type="inferred from homology"/>
<dbReference type="GO" id="GO:0016887">
    <property type="term" value="F:ATP hydrolysis activity"/>
    <property type="evidence" value="ECO:0007669"/>
    <property type="project" value="InterPro"/>
</dbReference>
<evidence type="ECO:0000256" key="7">
    <source>
        <dbReference type="ARBA" id="ARBA00023136"/>
    </source>
</evidence>
<dbReference type="EMBL" id="SRHU01000021">
    <property type="protein sequence ID" value="TFZ41231.1"/>
    <property type="molecule type" value="Genomic_DNA"/>
</dbReference>
<evidence type="ECO:0000313" key="12">
    <source>
        <dbReference type="Proteomes" id="UP000297725"/>
    </source>
</evidence>
<evidence type="ECO:0000313" key="11">
    <source>
        <dbReference type="Proteomes" id="UP000296883"/>
    </source>
</evidence>
<protein>
    <submittedName>
        <fullName evidence="10">ABC transporter ATP-binding protein</fullName>
    </submittedName>
</protein>
<dbReference type="InterPro" id="IPR013563">
    <property type="entry name" value="Oligopep_ABC_C"/>
</dbReference>
<dbReference type="GO" id="GO:0005524">
    <property type="term" value="F:ATP binding"/>
    <property type="evidence" value="ECO:0007669"/>
    <property type="project" value="UniProtKB-KW"/>
</dbReference>
<dbReference type="SMART" id="SM00382">
    <property type="entry name" value="AAA"/>
    <property type="match status" value="1"/>
</dbReference>
<sequence>MSKIITIKNLTIQTHKKNQPPTELIHGIDLTITKGKITGVVGESGSGKSLTMKAIMSILPESLDAHMASFRFNEEPVDFHKRLPASMIFQDPMTALNPLRTIGYHLVEVIQRFQHMSKRQALKLAEAELEKVGITYPAKRLKQYPHELSGGMRQRVMIAMALLAKPELLIADEPTTALDVTIQAQILTLIKQIQKEESLSMVLVSHDFGIIASMCDEIKVMYQGKIVEEGLTEEVFANPQHLYTKELLKAIPTGDKSDKLYAINHQALQAFMQHEHTFKKVSPTHRYLALTKEVAYD</sequence>
<gene>
    <name evidence="10" type="ORF">E4031_05100</name>
    <name evidence="9" type="ORF">E4Z98_01025</name>
</gene>
<feature type="domain" description="ABC transporter" evidence="8">
    <location>
        <begin position="5"/>
        <end position="248"/>
    </location>
</feature>
<dbReference type="PANTHER" id="PTHR43297:SF2">
    <property type="entry name" value="DIPEPTIDE TRANSPORT ATP-BINDING PROTEIN DPPD"/>
    <property type="match status" value="1"/>
</dbReference>
<evidence type="ECO:0000256" key="6">
    <source>
        <dbReference type="ARBA" id="ARBA00022840"/>
    </source>
</evidence>
<dbReference type="InterPro" id="IPR027417">
    <property type="entry name" value="P-loop_NTPase"/>
</dbReference>
<dbReference type="AlphaFoldDB" id="A0AAJ5JLV0"/>
<dbReference type="GO" id="GO:0005886">
    <property type="term" value="C:plasma membrane"/>
    <property type="evidence" value="ECO:0007669"/>
    <property type="project" value="UniProtKB-SubCell"/>
</dbReference>
<keyword evidence="4" id="KW-1003">Cell membrane</keyword>